<dbReference type="GO" id="GO:0016747">
    <property type="term" value="F:acyltransferase activity, transferring groups other than amino-acyl groups"/>
    <property type="evidence" value="ECO:0007669"/>
    <property type="project" value="InterPro"/>
</dbReference>
<evidence type="ECO:0000256" key="2">
    <source>
        <dbReference type="ARBA" id="ARBA00023315"/>
    </source>
</evidence>
<dbReference type="Proteomes" id="UP000192573">
    <property type="component" value="Unassembled WGS sequence"/>
</dbReference>
<keyword evidence="2" id="KW-0012">Acyltransferase</keyword>
<comment type="caution">
    <text evidence="4">The sequence shown here is derived from an EMBL/GenBank/DDBJ whole genome shotgun (WGS) entry which is preliminary data.</text>
</comment>
<dbReference type="InterPro" id="IPR000182">
    <property type="entry name" value="GNAT_dom"/>
</dbReference>
<protein>
    <recommendedName>
        <fullName evidence="3">N-acetyltransferase domain-containing protein</fullName>
    </recommendedName>
</protein>
<keyword evidence="1" id="KW-0808">Transferase</keyword>
<dbReference type="PROSITE" id="PS51186">
    <property type="entry name" value="GNAT"/>
    <property type="match status" value="1"/>
</dbReference>
<organism evidence="4 5">
    <name type="scientific">Citrobacter braakii</name>
    <dbReference type="NCBI Taxonomy" id="57706"/>
    <lineage>
        <taxon>Bacteria</taxon>
        <taxon>Pseudomonadati</taxon>
        <taxon>Pseudomonadota</taxon>
        <taxon>Gammaproteobacteria</taxon>
        <taxon>Enterobacterales</taxon>
        <taxon>Enterobacteriaceae</taxon>
        <taxon>Citrobacter</taxon>
        <taxon>Citrobacter freundii complex</taxon>
    </lineage>
</organism>
<dbReference type="SUPFAM" id="SSF55729">
    <property type="entry name" value="Acyl-CoA N-acyltransferases (Nat)"/>
    <property type="match status" value="1"/>
</dbReference>
<dbReference type="InterPro" id="IPR016181">
    <property type="entry name" value="Acyl_CoA_acyltransferase"/>
</dbReference>
<dbReference type="RefSeq" id="WP_080860472.1">
    <property type="nucleotide sequence ID" value="NZ_CP077405.1"/>
</dbReference>
<evidence type="ECO:0000256" key="1">
    <source>
        <dbReference type="ARBA" id="ARBA00022679"/>
    </source>
</evidence>
<dbReference type="Gene3D" id="3.40.630.30">
    <property type="match status" value="1"/>
</dbReference>
<dbReference type="PANTHER" id="PTHR43420:SF47">
    <property type="entry name" value="N-ACETYLTRANSFERASE DOMAIN-CONTAINING PROTEIN"/>
    <property type="match status" value="1"/>
</dbReference>
<dbReference type="AlphaFoldDB" id="A0A1V8NT86"/>
<dbReference type="Pfam" id="PF00583">
    <property type="entry name" value="Acetyltransf_1"/>
    <property type="match status" value="1"/>
</dbReference>
<evidence type="ECO:0000313" key="5">
    <source>
        <dbReference type="Proteomes" id="UP000192573"/>
    </source>
</evidence>
<proteinExistence type="predicted"/>
<dbReference type="PANTHER" id="PTHR43420">
    <property type="entry name" value="ACETYLTRANSFERASE"/>
    <property type="match status" value="1"/>
</dbReference>
<evidence type="ECO:0000313" key="4">
    <source>
        <dbReference type="EMBL" id="OQM39629.1"/>
    </source>
</evidence>
<feature type="domain" description="N-acetyltransferase" evidence="3">
    <location>
        <begin position="12"/>
        <end position="159"/>
    </location>
</feature>
<dbReference type="InterPro" id="IPR050680">
    <property type="entry name" value="YpeA/RimI_acetyltransf"/>
</dbReference>
<name>A0A1V8NT86_CITBR</name>
<accession>A0A1V8NT86</accession>
<reference evidence="4 5" key="1">
    <citation type="submission" date="2017-03" db="EMBL/GenBank/DDBJ databases">
        <authorList>
            <person name="Afonso C.L."/>
            <person name="Miller P.J."/>
            <person name="Scott M.A."/>
            <person name="Spackman E."/>
            <person name="Goraichik I."/>
            <person name="Dimitrov K.M."/>
            <person name="Suarez D.L."/>
            <person name="Swayne D.E."/>
        </authorList>
    </citation>
    <scope>NUCLEOTIDE SEQUENCE [LARGE SCALE GENOMIC DNA]</scope>
    <source>
        <strain evidence="4 5">ATCC 51113</strain>
    </source>
</reference>
<sequence>MIAPSTVTVAFISFDCCAMSHLSPSTIDSAGQLAGFAAIKSSHCAFINPTLATFFNEYGTPAGFVRALIMNQMDYKPAVNELMIESLCVNECYREMGIGQILLSHIKYLAGQQDKNLTLDVIAENNGARRFYERTGFYEIGRKKFFFFRPSVWLSARNKNAVQSTQS</sequence>
<gene>
    <name evidence="4" type="ORF">BZK42_23665</name>
</gene>
<dbReference type="EMBL" id="NAEW01000019">
    <property type="protein sequence ID" value="OQM39629.1"/>
    <property type="molecule type" value="Genomic_DNA"/>
</dbReference>
<evidence type="ECO:0000259" key="3">
    <source>
        <dbReference type="PROSITE" id="PS51186"/>
    </source>
</evidence>